<dbReference type="PROSITE" id="PS51186">
    <property type="entry name" value="GNAT"/>
    <property type="match status" value="1"/>
</dbReference>
<dbReference type="OrthoDB" id="9790865at2"/>
<dbReference type="Pfam" id="PF00583">
    <property type="entry name" value="Acetyltransf_1"/>
    <property type="match status" value="1"/>
</dbReference>
<gene>
    <name evidence="2" type="ordered locus">PCC8801_1981</name>
</gene>
<feature type="domain" description="N-acetyltransferase" evidence="1">
    <location>
        <begin position="41"/>
        <end position="179"/>
    </location>
</feature>
<name>B7JYU2_RIPO1</name>
<accession>B7JYU2</accession>
<organism evidence="2 3">
    <name type="scientific">Rippkaea orientalis (strain PCC 8801 / RF-1)</name>
    <name type="common">Cyanothece sp. (strain PCC 8801)</name>
    <dbReference type="NCBI Taxonomy" id="41431"/>
    <lineage>
        <taxon>Bacteria</taxon>
        <taxon>Bacillati</taxon>
        <taxon>Cyanobacteriota</taxon>
        <taxon>Cyanophyceae</taxon>
        <taxon>Oscillatoriophycideae</taxon>
        <taxon>Chroococcales</taxon>
        <taxon>Aphanothecaceae</taxon>
        <taxon>Rippkaea</taxon>
        <taxon>Rippkaea orientalis</taxon>
    </lineage>
</organism>
<dbReference type="Proteomes" id="UP000008204">
    <property type="component" value="Chromosome"/>
</dbReference>
<dbReference type="SUPFAM" id="SSF55729">
    <property type="entry name" value="Acyl-CoA N-acyltransferases (Nat)"/>
    <property type="match status" value="1"/>
</dbReference>
<dbReference type="InterPro" id="IPR016181">
    <property type="entry name" value="Acyl_CoA_acyltransferase"/>
</dbReference>
<protein>
    <submittedName>
        <fullName evidence="2">GCN5-related N-acetyltransferase</fullName>
    </submittedName>
</protein>
<reference evidence="3" key="1">
    <citation type="journal article" date="2011" name="MBio">
        <title>Novel metabolic attributes of the genus Cyanothece, comprising a group of unicellular nitrogen-fixing Cyanobacteria.</title>
        <authorList>
            <person name="Bandyopadhyay A."/>
            <person name="Elvitigala T."/>
            <person name="Welsh E."/>
            <person name="Stockel J."/>
            <person name="Liberton M."/>
            <person name="Min H."/>
            <person name="Sherman L.A."/>
            <person name="Pakrasi H.B."/>
        </authorList>
    </citation>
    <scope>NUCLEOTIDE SEQUENCE [LARGE SCALE GENOMIC DNA]</scope>
    <source>
        <strain evidence="3">PCC 8801</strain>
    </source>
</reference>
<evidence type="ECO:0000259" key="1">
    <source>
        <dbReference type="PROSITE" id="PS51186"/>
    </source>
</evidence>
<dbReference type="InterPro" id="IPR000182">
    <property type="entry name" value="GNAT_dom"/>
</dbReference>
<dbReference type="HOGENOM" id="CLU_013985_22_0_3"/>
<keyword evidence="3" id="KW-1185">Reference proteome</keyword>
<sequence>MVVQSVKLPIAKAIAKQLLNISNQSIILREAQFPQDNLFLLDVYSSTREDVQVVIDWTQEQKTAFIQMQFNAQHSYYQEHYSEAEFLIITVENIPVGRLYIERWDKEFRIIDIALLASHRQQLIGSSLLKAILMIAQEEGLAVTIHVENYNRAMNLYHRLGFRKIGNCGLYDLMEWLPSSSVNNQ</sequence>
<dbReference type="GO" id="GO:0016747">
    <property type="term" value="F:acyltransferase activity, transferring groups other than amino-acyl groups"/>
    <property type="evidence" value="ECO:0007669"/>
    <property type="project" value="InterPro"/>
</dbReference>
<dbReference type="Gene3D" id="3.40.630.30">
    <property type="match status" value="1"/>
</dbReference>
<dbReference type="STRING" id="41431.PCC8801_1981"/>
<keyword evidence="2" id="KW-0808">Transferase</keyword>
<evidence type="ECO:0000313" key="2">
    <source>
        <dbReference type="EMBL" id="ACK66019.1"/>
    </source>
</evidence>
<dbReference type="KEGG" id="cyp:PCC8801_1981"/>
<dbReference type="AlphaFoldDB" id="B7JYU2"/>
<dbReference type="eggNOG" id="COG0456">
    <property type="taxonomic scope" value="Bacteria"/>
</dbReference>
<dbReference type="EMBL" id="CP001287">
    <property type="protein sequence ID" value="ACK66019.1"/>
    <property type="molecule type" value="Genomic_DNA"/>
</dbReference>
<dbReference type="CDD" id="cd04301">
    <property type="entry name" value="NAT_SF"/>
    <property type="match status" value="1"/>
</dbReference>
<evidence type="ECO:0000313" key="3">
    <source>
        <dbReference type="Proteomes" id="UP000008204"/>
    </source>
</evidence>
<proteinExistence type="predicted"/>
<dbReference type="RefSeq" id="WP_012595290.1">
    <property type="nucleotide sequence ID" value="NC_011726.1"/>
</dbReference>